<dbReference type="Gene3D" id="3.40.50.12140">
    <property type="entry name" value="Domain of unknown function DUF4159"/>
    <property type="match status" value="1"/>
</dbReference>
<dbReference type="InterPro" id="IPR025297">
    <property type="entry name" value="DUF4159"/>
</dbReference>
<dbReference type="RefSeq" id="WP_086632388.1">
    <property type="nucleotide sequence ID" value="NZ_JOPB01000007.1"/>
</dbReference>
<dbReference type="Pfam" id="PF13709">
    <property type="entry name" value="DUF4159"/>
    <property type="match status" value="1"/>
</dbReference>
<feature type="transmembrane region" description="Helical" evidence="1">
    <location>
        <begin position="55"/>
        <end position="77"/>
    </location>
</feature>
<keyword evidence="1" id="KW-1133">Transmembrane helix</keyword>
<keyword evidence="5" id="KW-1185">Reference proteome</keyword>
<dbReference type="Pfam" id="PF07584">
    <property type="entry name" value="BatA"/>
    <property type="match status" value="1"/>
</dbReference>
<evidence type="ECO:0008006" key="6">
    <source>
        <dbReference type="Google" id="ProtNLM"/>
    </source>
</evidence>
<dbReference type="Proteomes" id="UP000194946">
    <property type="component" value="Unassembled WGS sequence"/>
</dbReference>
<dbReference type="CDD" id="cd03143">
    <property type="entry name" value="A4_beta-galactosidase_middle_domain"/>
    <property type="match status" value="1"/>
</dbReference>
<reference evidence="5" key="1">
    <citation type="submission" date="2014-06" db="EMBL/GenBank/DDBJ databases">
        <authorList>
            <person name="Winans N.J."/>
            <person name="Newell P.D."/>
            <person name="Douglas A.E."/>
        </authorList>
    </citation>
    <scope>NUCLEOTIDE SEQUENCE [LARGE SCALE GENOMIC DNA]</scope>
    <source>
        <strain evidence="5">DmL_052</strain>
    </source>
</reference>
<evidence type="ECO:0000256" key="1">
    <source>
        <dbReference type="SAM" id="Phobius"/>
    </source>
</evidence>
<evidence type="ECO:0000259" key="3">
    <source>
        <dbReference type="Pfam" id="PF13709"/>
    </source>
</evidence>
<sequence length="912" mass="100213">MIFLTPYLLFALLVLPLIWFFLRATPPRPKEQSFPPIQLLHQLQTKAQESVHAPWWLILLRLLAVALLIIGLARPVFSSKNLAVQHSKDPILLVIDNGWASAPQWSQLIDDAAQVLTQAQQKNTPVHLLLTAPNEQNTALKITTLSDNTSASVQFNELQPMAWPVKHQKAAEILNKASHYQTIYYFSDGIQHQNDQAFQKKLTDHTSLYEIRPQEGNLSTLLLTKNSPTQNGFMQSISLLPRPIPQQITLQAYTQQGMLLTSIQKSIPANTSQSDIELTLPLEARNKVDYLQIANYTGAGGVYLLDAHNRKHIIGFISASNNTNTPFTGSLYYLKKALAPLGDLKEGSIHQLLSQPLSVIIAPDTVFSDPQSEKELQNWVENGGMLIRFSGDLLAGSTLNQQKTPLIPLPLLHGTRELGGAMTWEKPQKIASFSKDSPFNGLTIPQDVTINRQILVKPALDNDKYVWAKLEDGTPLVTHRSVGKGQIILFHTNSTPDWSSLPLSSLFEDMLDRLIELSFGVQSTQTGEVLNPILTLNGHGALQAPSPYTKSISFDKLQNLVISPEHPPGLYGNTGTNIAVNLGDHISSLKASKPIGKVITLGSVSLSYTLGSLFIIMSIILILADILASLFLRGYINKIKSSTMIMILALSCLSNNTFAQSTTSTSVPPAALNTRLAYILTPDPAVNLASKQGLEGLSQFINEKTSLQLSSPEGVDPTKDKLAFYPLLYWPITAELQPDPKRNDALNDYLAHGGLLILDTQGHDASSSIEASHPDQFAGEASGTSQALKNATEGLKILALSQLSDKDLLSRTFYILHDFPGRYDAMPVWIAQSNPLVNDGVSSVIVGENDWAHAWAITADNNPVYPIFPNTDQQRNLSYRFGLNLVMYALTGSYKADQVHVSALLKQLGKQQ</sequence>
<accession>A0A251ZUJ4</accession>
<keyword evidence="1" id="KW-0472">Membrane</keyword>
<dbReference type="SUPFAM" id="SSF52317">
    <property type="entry name" value="Class I glutamine amidotransferase-like"/>
    <property type="match status" value="1"/>
</dbReference>
<dbReference type="PANTHER" id="PTHR37464">
    <property type="entry name" value="BLL2463 PROTEIN"/>
    <property type="match status" value="1"/>
</dbReference>
<dbReference type="Gene3D" id="3.40.50.880">
    <property type="match status" value="1"/>
</dbReference>
<dbReference type="InterPro" id="IPR024163">
    <property type="entry name" value="Aerotolerance_reg_N"/>
</dbReference>
<dbReference type="EMBL" id="JOPB01000007">
    <property type="protein sequence ID" value="OUI78338.1"/>
    <property type="molecule type" value="Genomic_DNA"/>
</dbReference>
<dbReference type="InterPro" id="IPR029062">
    <property type="entry name" value="Class_I_gatase-like"/>
</dbReference>
<evidence type="ECO:0000259" key="2">
    <source>
        <dbReference type="Pfam" id="PF07584"/>
    </source>
</evidence>
<feature type="transmembrane region" description="Helical" evidence="1">
    <location>
        <begin position="613"/>
        <end position="636"/>
    </location>
</feature>
<dbReference type="InterPro" id="IPR011933">
    <property type="entry name" value="Double_TM_dom"/>
</dbReference>
<organism evidence="4 5">
    <name type="scientific">Commensalibacter intestini</name>
    <dbReference type="NCBI Taxonomy" id="479936"/>
    <lineage>
        <taxon>Bacteria</taxon>
        <taxon>Pseudomonadati</taxon>
        <taxon>Pseudomonadota</taxon>
        <taxon>Alphaproteobacteria</taxon>
        <taxon>Acetobacterales</taxon>
        <taxon>Acetobacteraceae</taxon>
    </lineage>
</organism>
<gene>
    <name evidence="4" type="ORF">HK18_09910</name>
</gene>
<feature type="transmembrane region" description="Helical" evidence="1">
    <location>
        <begin position="6"/>
        <end position="22"/>
    </location>
</feature>
<dbReference type="NCBIfam" id="TIGR02226">
    <property type="entry name" value="two_anch"/>
    <property type="match status" value="1"/>
</dbReference>
<name>A0A251ZUJ4_9PROT</name>
<dbReference type="PANTHER" id="PTHR37464:SF1">
    <property type="entry name" value="BLL2463 PROTEIN"/>
    <property type="match status" value="1"/>
</dbReference>
<dbReference type="AlphaFoldDB" id="A0A251ZUJ4"/>
<proteinExistence type="predicted"/>
<evidence type="ECO:0000313" key="5">
    <source>
        <dbReference type="Proteomes" id="UP000194946"/>
    </source>
</evidence>
<keyword evidence="1" id="KW-0812">Transmembrane</keyword>
<feature type="domain" description="Aerotolerance regulator N-terminal" evidence="2">
    <location>
        <begin position="1"/>
        <end position="75"/>
    </location>
</feature>
<feature type="domain" description="DUF4159" evidence="3">
    <location>
        <begin position="675"/>
        <end position="890"/>
    </location>
</feature>
<protein>
    <recommendedName>
        <fullName evidence="6">DUF4159 domain-containing protein</fullName>
    </recommendedName>
</protein>
<evidence type="ECO:0000313" key="4">
    <source>
        <dbReference type="EMBL" id="OUI78338.1"/>
    </source>
</evidence>
<comment type="caution">
    <text evidence="4">The sequence shown here is derived from an EMBL/GenBank/DDBJ whole genome shotgun (WGS) entry which is preliminary data.</text>
</comment>